<proteinExistence type="predicted"/>
<keyword evidence="3" id="KW-1185">Reference proteome</keyword>
<dbReference type="InterPro" id="IPR036291">
    <property type="entry name" value="NAD(P)-bd_dom_sf"/>
</dbReference>
<dbReference type="Gene3D" id="3.40.50.720">
    <property type="entry name" value="NAD(P)-binding Rossmann-like Domain"/>
    <property type="match status" value="1"/>
</dbReference>
<dbReference type="RefSeq" id="WP_188071403.1">
    <property type="nucleotide sequence ID" value="NZ_BSPS01000001.1"/>
</dbReference>
<reference evidence="2 3" key="1">
    <citation type="submission" date="2020-08" db="EMBL/GenBank/DDBJ databases">
        <title>Genomic Encyclopedia of Type Strains, Phase IV (KMG-IV): sequencing the most valuable type-strain genomes for metagenomic binning, comparative biology and taxonomic classification.</title>
        <authorList>
            <person name="Goeker M."/>
        </authorList>
    </citation>
    <scope>NUCLEOTIDE SEQUENCE [LARGE SCALE GENOMIC DNA]</scope>
    <source>
        <strain evidence="2 3">DSM 26189</strain>
    </source>
</reference>
<dbReference type="SUPFAM" id="SSF51735">
    <property type="entry name" value="NAD(P)-binding Rossmann-fold domains"/>
    <property type="match status" value="1"/>
</dbReference>
<dbReference type="InterPro" id="IPR013154">
    <property type="entry name" value="ADH-like_N"/>
</dbReference>
<dbReference type="SUPFAM" id="SSF50129">
    <property type="entry name" value="GroES-like"/>
    <property type="match status" value="1"/>
</dbReference>
<dbReference type="Pfam" id="PF13602">
    <property type="entry name" value="ADH_zinc_N_2"/>
    <property type="match status" value="1"/>
</dbReference>
<dbReference type="PANTHER" id="PTHR43482">
    <property type="entry name" value="PROTEIN AST1-RELATED"/>
    <property type="match status" value="1"/>
</dbReference>
<dbReference type="InterPro" id="IPR052585">
    <property type="entry name" value="Lipid_raft_assoc_Zn_ADH"/>
</dbReference>
<organism evidence="2 3">
    <name type="scientific">Sphingobium jiangsuense</name>
    <dbReference type="NCBI Taxonomy" id="870476"/>
    <lineage>
        <taxon>Bacteria</taxon>
        <taxon>Pseudomonadati</taxon>
        <taxon>Pseudomonadota</taxon>
        <taxon>Alphaproteobacteria</taxon>
        <taxon>Sphingomonadales</taxon>
        <taxon>Sphingomonadaceae</taxon>
        <taxon>Sphingobium</taxon>
    </lineage>
</organism>
<comment type="caution">
    <text evidence="2">The sequence shown here is derived from an EMBL/GenBank/DDBJ whole genome shotgun (WGS) entry which is preliminary data.</text>
</comment>
<dbReference type="EMBL" id="JACIDT010000004">
    <property type="protein sequence ID" value="MBB3925861.1"/>
    <property type="molecule type" value="Genomic_DNA"/>
</dbReference>
<dbReference type="GO" id="GO:0016491">
    <property type="term" value="F:oxidoreductase activity"/>
    <property type="evidence" value="ECO:0007669"/>
    <property type="project" value="InterPro"/>
</dbReference>
<feature type="domain" description="Enoyl reductase (ER)" evidence="1">
    <location>
        <begin position="10"/>
        <end position="297"/>
    </location>
</feature>
<gene>
    <name evidence="2" type="ORF">GGR43_001576</name>
</gene>
<dbReference type="Gene3D" id="3.90.180.10">
    <property type="entry name" value="Medium-chain alcohol dehydrogenases, catalytic domain"/>
    <property type="match status" value="1"/>
</dbReference>
<dbReference type="InterPro" id="IPR020843">
    <property type="entry name" value="ER"/>
</dbReference>
<dbReference type="CDD" id="cd05289">
    <property type="entry name" value="MDR_like_2"/>
    <property type="match status" value="1"/>
</dbReference>
<name>A0A7W6BF76_9SPHN</name>
<evidence type="ECO:0000313" key="2">
    <source>
        <dbReference type="EMBL" id="MBB3925861.1"/>
    </source>
</evidence>
<dbReference type="AlphaFoldDB" id="A0A7W6BF76"/>
<evidence type="ECO:0000259" key="1">
    <source>
        <dbReference type="SMART" id="SM00829"/>
    </source>
</evidence>
<accession>A0A7W6BF76</accession>
<dbReference type="InterPro" id="IPR011032">
    <property type="entry name" value="GroES-like_sf"/>
</dbReference>
<dbReference type="Pfam" id="PF08240">
    <property type="entry name" value="ADH_N"/>
    <property type="match status" value="1"/>
</dbReference>
<protein>
    <submittedName>
        <fullName evidence="2">NADPH:quinone reductase-like Zn-dependent oxidoreductase</fullName>
    </submittedName>
</protein>
<dbReference type="SMART" id="SM00829">
    <property type="entry name" value="PKS_ER"/>
    <property type="match status" value="1"/>
</dbReference>
<evidence type="ECO:0000313" key="3">
    <source>
        <dbReference type="Proteomes" id="UP000571950"/>
    </source>
</evidence>
<sequence length="299" mass="30751">MQAILIEDYGDPSILKPTAVPMPDIRPGEVLVRVHAAAVNPADVKWRAGLFASFAPISFPHILGYDIAGEVIGGAGFAPGTRVFGMLDPIRKGGYADYAVLPADQAAPIPDGLDYPTAAAIPTAGLTGLQLVEALAPAPGQLVLLTGTLGSVGRFALHELKRAGARVVAAVRAAQCGEALQLGADEALIVGEQDWPGPAFDHVIDTVGGEEVGRLCRRLHPGGRLLTVATTPIPPQGLPAAPEFFSVRPDGGQCAHLAAIVAAGAIEVPVARQLPLRDAAQAHHLVEQGGLGGKVVLIP</sequence>
<dbReference type="Proteomes" id="UP000571950">
    <property type="component" value="Unassembled WGS sequence"/>
</dbReference>
<dbReference type="PANTHER" id="PTHR43482:SF1">
    <property type="entry name" value="PROTEIN AST1-RELATED"/>
    <property type="match status" value="1"/>
</dbReference>